<keyword evidence="3" id="KW-1185">Reference proteome</keyword>
<evidence type="ECO:0000256" key="1">
    <source>
        <dbReference type="SAM" id="MobiDB-lite"/>
    </source>
</evidence>
<evidence type="ECO:0000313" key="2">
    <source>
        <dbReference type="EMBL" id="EIJ66108.1"/>
    </source>
</evidence>
<name>I3D315_9ARCH</name>
<sequence length="45" mass="5356">MSKTSNKAKSAQKNKNNKKMPENLMKKQYLESFKEMKQDIKYDSN</sequence>
<reference evidence="2 3" key="1">
    <citation type="journal article" date="2012" name="J. Bacteriol.">
        <title>Genome sequence of "Candidatus Nitrosopumilus salaria" BD31, an ammonia-oxidizing archaeon from the San Francisco Bay estuary.</title>
        <authorList>
            <person name="Mosier A.C."/>
            <person name="Allen E.E."/>
            <person name="Kim M."/>
            <person name="Ferriera S."/>
            <person name="Francis C.A."/>
        </authorList>
    </citation>
    <scope>NUCLEOTIDE SEQUENCE [LARGE SCALE GENOMIC DNA]</scope>
    <source>
        <strain evidence="2 3">BD31</strain>
    </source>
</reference>
<gene>
    <name evidence="2" type="ORF">BD31_I0584</name>
</gene>
<feature type="region of interest" description="Disordered" evidence="1">
    <location>
        <begin position="1"/>
        <end position="30"/>
    </location>
</feature>
<organism evidence="2 3">
    <name type="scientific">Candidatus Nitrosopumilus salarius BD31</name>
    <dbReference type="NCBI Taxonomy" id="859350"/>
    <lineage>
        <taxon>Archaea</taxon>
        <taxon>Nitrososphaerota</taxon>
        <taxon>Nitrososphaeria</taxon>
        <taxon>Nitrosopumilales</taxon>
        <taxon>Nitrosopumilaceae</taxon>
        <taxon>Nitrosopumilus</taxon>
    </lineage>
</organism>
<accession>I3D315</accession>
<dbReference type="Proteomes" id="UP000003423">
    <property type="component" value="Unassembled WGS sequence"/>
</dbReference>
<feature type="compositionally biased region" description="Basic and acidic residues" evidence="1">
    <location>
        <begin position="19"/>
        <end position="30"/>
    </location>
</feature>
<dbReference type="RefSeq" id="WP_008298990.1">
    <property type="nucleotide sequence ID" value="NZ_AEXL02000087.1"/>
</dbReference>
<comment type="caution">
    <text evidence="2">The sequence shown here is derived from an EMBL/GenBank/DDBJ whole genome shotgun (WGS) entry which is preliminary data.</text>
</comment>
<protein>
    <submittedName>
        <fullName evidence="2">Uncharacterized protein</fullName>
    </submittedName>
</protein>
<proteinExistence type="predicted"/>
<dbReference type="AlphaFoldDB" id="I3D315"/>
<dbReference type="PATRIC" id="fig|859350.6.peg.860"/>
<dbReference type="EMBL" id="AEXL02000087">
    <property type="protein sequence ID" value="EIJ66108.1"/>
    <property type="molecule type" value="Genomic_DNA"/>
</dbReference>
<evidence type="ECO:0000313" key="3">
    <source>
        <dbReference type="Proteomes" id="UP000003423"/>
    </source>
</evidence>